<dbReference type="SUPFAM" id="SSF56801">
    <property type="entry name" value="Acetyl-CoA synthetase-like"/>
    <property type="match status" value="1"/>
</dbReference>
<evidence type="ECO:0000259" key="4">
    <source>
        <dbReference type="Pfam" id="PF00501"/>
    </source>
</evidence>
<dbReference type="AlphaFoldDB" id="A0A9P5Y6K9"/>
<dbReference type="OrthoDB" id="10253115at2759"/>
<name>A0A9P5Y6K9_9AGAR</name>
<dbReference type="InterPro" id="IPR025110">
    <property type="entry name" value="AMP-bd_C"/>
</dbReference>
<dbReference type="InterPro" id="IPR045851">
    <property type="entry name" value="AMP-bd_C_sf"/>
</dbReference>
<evidence type="ECO:0000259" key="5">
    <source>
        <dbReference type="Pfam" id="PF13193"/>
    </source>
</evidence>
<dbReference type="Gene3D" id="3.30.300.30">
    <property type="match status" value="1"/>
</dbReference>
<keyword evidence="7" id="KW-1185">Reference proteome</keyword>
<dbReference type="Pfam" id="PF13193">
    <property type="entry name" value="AMP-binding_C"/>
    <property type="match status" value="1"/>
</dbReference>
<dbReference type="GO" id="GO:0031956">
    <property type="term" value="F:medium-chain fatty acid-CoA ligase activity"/>
    <property type="evidence" value="ECO:0007669"/>
    <property type="project" value="TreeGrafter"/>
</dbReference>
<comment type="caution">
    <text evidence="6">The sequence shown here is derived from an EMBL/GenBank/DDBJ whole genome shotgun (WGS) entry which is preliminary data.</text>
</comment>
<dbReference type="InterPro" id="IPR000873">
    <property type="entry name" value="AMP-dep_synth/lig_dom"/>
</dbReference>
<keyword evidence="3" id="KW-0472">Membrane</keyword>
<dbReference type="PANTHER" id="PTHR43201:SF5">
    <property type="entry name" value="MEDIUM-CHAIN ACYL-COA LIGASE ACSF2, MITOCHONDRIAL"/>
    <property type="match status" value="1"/>
</dbReference>
<dbReference type="EMBL" id="MU150270">
    <property type="protein sequence ID" value="KAF9462626.1"/>
    <property type="molecule type" value="Genomic_DNA"/>
</dbReference>
<keyword evidence="3" id="KW-1133">Transmembrane helix</keyword>
<keyword evidence="3" id="KW-0812">Transmembrane</keyword>
<dbReference type="Pfam" id="PF00501">
    <property type="entry name" value="AMP-binding"/>
    <property type="match status" value="1"/>
</dbReference>
<feature type="transmembrane region" description="Helical" evidence="3">
    <location>
        <begin position="109"/>
        <end position="130"/>
    </location>
</feature>
<reference evidence="6" key="1">
    <citation type="submission" date="2020-11" db="EMBL/GenBank/DDBJ databases">
        <authorList>
            <consortium name="DOE Joint Genome Institute"/>
            <person name="Ahrendt S."/>
            <person name="Riley R."/>
            <person name="Andreopoulos W."/>
            <person name="Labutti K."/>
            <person name="Pangilinan J."/>
            <person name="Ruiz-Duenas F.J."/>
            <person name="Barrasa J.M."/>
            <person name="Sanchez-Garcia M."/>
            <person name="Camarero S."/>
            <person name="Miyauchi S."/>
            <person name="Serrano A."/>
            <person name="Linde D."/>
            <person name="Babiker R."/>
            <person name="Drula E."/>
            <person name="Ayuso-Fernandez I."/>
            <person name="Pacheco R."/>
            <person name="Padilla G."/>
            <person name="Ferreira P."/>
            <person name="Barriuso J."/>
            <person name="Kellner H."/>
            <person name="Castanera R."/>
            <person name="Alfaro M."/>
            <person name="Ramirez L."/>
            <person name="Pisabarro A.G."/>
            <person name="Kuo A."/>
            <person name="Tritt A."/>
            <person name="Lipzen A."/>
            <person name="He G."/>
            <person name="Yan M."/>
            <person name="Ng V."/>
            <person name="Cullen D."/>
            <person name="Martin F."/>
            <person name="Rosso M.-N."/>
            <person name="Henrissat B."/>
            <person name="Hibbett D."/>
            <person name="Martinez A.T."/>
            <person name="Grigoriev I.V."/>
        </authorList>
    </citation>
    <scope>NUCLEOTIDE SEQUENCE</scope>
    <source>
        <strain evidence="6">CBS 247.69</strain>
    </source>
</reference>
<dbReference type="Proteomes" id="UP000807353">
    <property type="component" value="Unassembled WGS sequence"/>
</dbReference>
<keyword evidence="2" id="KW-0436">Ligase</keyword>
<evidence type="ECO:0000313" key="6">
    <source>
        <dbReference type="EMBL" id="KAF9462626.1"/>
    </source>
</evidence>
<organism evidence="6 7">
    <name type="scientific">Collybia nuda</name>
    <dbReference type="NCBI Taxonomy" id="64659"/>
    <lineage>
        <taxon>Eukaryota</taxon>
        <taxon>Fungi</taxon>
        <taxon>Dikarya</taxon>
        <taxon>Basidiomycota</taxon>
        <taxon>Agaricomycotina</taxon>
        <taxon>Agaricomycetes</taxon>
        <taxon>Agaricomycetidae</taxon>
        <taxon>Agaricales</taxon>
        <taxon>Tricholomatineae</taxon>
        <taxon>Clitocybaceae</taxon>
        <taxon>Collybia</taxon>
    </lineage>
</organism>
<gene>
    <name evidence="6" type="ORF">BDZ94DRAFT_713673</name>
</gene>
<dbReference type="Gene3D" id="3.40.50.12780">
    <property type="entry name" value="N-terminal domain of ligase-like"/>
    <property type="match status" value="1"/>
</dbReference>
<dbReference type="PANTHER" id="PTHR43201">
    <property type="entry name" value="ACYL-COA SYNTHETASE"/>
    <property type="match status" value="1"/>
</dbReference>
<dbReference type="GO" id="GO:0006631">
    <property type="term" value="P:fatty acid metabolic process"/>
    <property type="evidence" value="ECO:0007669"/>
    <property type="project" value="TreeGrafter"/>
</dbReference>
<sequence length="591" mass="65115">MQTDWAPKRSLAEVDTILCGPGSIHETEVCLVDGTLQRVFKNLWPSLRAFWLWASHEHLNTTYVVFEKQRLTFSDVLQHSIRAAAVYQDVFGIKKGDRVAICSRNYPEYLVAFWACHLIGAVSVLVNAWLPIETMRYCLTHTQSKLIILDAERADRVEPVIREVFLDAHSTGCMVLESHEGKGSWRGMKNWKDTMNEFNGDINMVLKNDPVIIPEDNATIIFTSGTTGQPKGVLSTQRMYLTNVLNVLVAGRRAILRRGGDIPDTIIPDAPQKGILVSVPLFHVTGLNSHSMLASIAGIKIVFMRKWIPEEAARLIQEENISIAGGVPSMVSDLIERSGRVNILETLMFGGASPPNILAEKARVAFPAATMSQGYGLTETNSVAVSVAGEDYISRPSSCGRPTLVNDIVIVSGNLVVPSGTVGEVWLRGPNIMKGYWNDPDATEKALTKDGWLRTGDLGVLDKEGFLHIKDRIKDIIIRGGENIDSVSVENALYADERVYEAAAVGVPHKRLGEVVAAVVYVKPENRGQVTEASLMAIASKSLPKFAVPVMIVFLHEPFERTPSGKILKGDLRTLARKAWSTRNKEPTSKL</sequence>
<comment type="similarity">
    <text evidence="1">Belongs to the ATP-dependent AMP-binding enzyme family.</text>
</comment>
<evidence type="ECO:0000256" key="2">
    <source>
        <dbReference type="ARBA" id="ARBA00022598"/>
    </source>
</evidence>
<protein>
    <submittedName>
        <fullName evidence="6">Uncharacterized protein</fullName>
    </submittedName>
</protein>
<evidence type="ECO:0000256" key="3">
    <source>
        <dbReference type="SAM" id="Phobius"/>
    </source>
</evidence>
<dbReference type="InterPro" id="IPR020845">
    <property type="entry name" value="AMP-binding_CS"/>
</dbReference>
<feature type="domain" description="AMP-dependent synthetase/ligase" evidence="4">
    <location>
        <begin position="56"/>
        <end position="437"/>
    </location>
</feature>
<evidence type="ECO:0000256" key="1">
    <source>
        <dbReference type="ARBA" id="ARBA00006432"/>
    </source>
</evidence>
<dbReference type="InterPro" id="IPR042099">
    <property type="entry name" value="ANL_N_sf"/>
</dbReference>
<evidence type="ECO:0000313" key="7">
    <source>
        <dbReference type="Proteomes" id="UP000807353"/>
    </source>
</evidence>
<accession>A0A9P5Y6K9</accession>
<dbReference type="PROSITE" id="PS00455">
    <property type="entry name" value="AMP_BINDING"/>
    <property type="match status" value="1"/>
</dbReference>
<proteinExistence type="inferred from homology"/>
<feature type="domain" description="AMP-binding enzyme C-terminal" evidence="5">
    <location>
        <begin position="489"/>
        <end position="566"/>
    </location>
</feature>